<feature type="region of interest" description="Disordered" evidence="1">
    <location>
        <begin position="136"/>
        <end position="194"/>
    </location>
</feature>
<dbReference type="Proteomes" id="UP001152797">
    <property type="component" value="Unassembled WGS sequence"/>
</dbReference>
<feature type="compositionally biased region" description="Basic and acidic residues" evidence="1">
    <location>
        <begin position="146"/>
        <end position="182"/>
    </location>
</feature>
<evidence type="ECO:0000259" key="3">
    <source>
        <dbReference type="PROSITE" id="PS50076"/>
    </source>
</evidence>
<reference evidence="4" key="1">
    <citation type="submission" date="2022-10" db="EMBL/GenBank/DDBJ databases">
        <authorList>
            <person name="Chen Y."/>
            <person name="Dougan E. K."/>
            <person name="Chan C."/>
            <person name="Rhodes N."/>
            <person name="Thang M."/>
        </authorList>
    </citation>
    <scope>NUCLEOTIDE SEQUENCE</scope>
</reference>
<dbReference type="PANTHER" id="PTHR44240:SF10">
    <property type="entry name" value="J DOMAIN-CONTAINING PROTEIN"/>
    <property type="match status" value="1"/>
</dbReference>
<dbReference type="InterPro" id="IPR001623">
    <property type="entry name" value="DnaJ_domain"/>
</dbReference>
<dbReference type="SUPFAM" id="SSF46565">
    <property type="entry name" value="Chaperone J-domain"/>
    <property type="match status" value="1"/>
</dbReference>
<organism evidence="4">
    <name type="scientific">Cladocopium goreaui</name>
    <dbReference type="NCBI Taxonomy" id="2562237"/>
    <lineage>
        <taxon>Eukaryota</taxon>
        <taxon>Sar</taxon>
        <taxon>Alveolata</taxon>
        <taxon>Dinophyceae</taxon>
        <taxon>Suessiales</taxon>
        <taxon>Symbiodiniaceae</taxon>
        <taxon>Cladocopium</taxon>
    </lineage>
</organism>
<dbReference type="EMBL" id="CAMXCT020003902">
    <property type="protein sequence ID" value="CAL1160223.1"/>
    <property type="molecule type" value="Genomic_DNA"/>
</dbReference>
<dbReference type="OrthoDB" id="10250354at2759"/>
<dbReference type="PRINTS" id="PR00625">
    <property type="entry name" value="JDOMAIN"/>
</dbReference>
<proteinExistence type="predicted"/>
<gene>
    <name evidence="4" type="ORF">C1SCF055_LOCUS32448</name>
</gene>
<feature type="domain" description="J" evidence="3">
    <location>
        <begin position="44"/>
        <end position="122"/>
    </location>
</feature>
<dbReference type="SMART" id="SM00271">
    <property type="entry name" value="DnaJ"/>
    <property type="match status" value="1"/>
</dbReference>
<dbReference type="EMBL" id="CAMXCT030003902">
    <property type="protein sequence ID" value="CAL4794160.1"/>
    <property type="molecule type" value="Genomic_DNA"/>
</dbReference>
<dbReference type="CDD" id="cd06257">
    <property type="entry name" value="DnaJ"/>
    <property type="match status" value="1"/>
</dbReference>
<dbReference type="PROSITE" id="PS50076">
    <property type="entry name" value="DNAJ_2"/>
    <property type="match status" value="1"/>
</dbReference>
<keyword evidence="6" id="KW-1185">Reference proteome</keyword>
<keyword evidence="2" id="KW-0732">Signal</keyword>
<comment type="caution">
    <text evidence="4">The sequence shown here is derived from an EMBL/GenBank/DDBJ whole genome shotgun (WGS) entry which is preliminary data.</text>
</comment>
<dbReference type="EMBL" id="CAMXCT010003902">
    <property type="protein sequence ID" value="CAI4006848.1"/>
    <property type="molecule type" value="Genomic_DNA"/>
</dbReference>
<reference evidence="5" key="2">
    <citation type="submission" date="2024-04" db="EMBL/GenBank/DDBJ databases">
        <authorList>
            <person name="Chen Y."/>
            <person name="Shah S."/>
            <person name="Dougan E. K."/>
            <person name="Thang M."/>
            <person name="Chan C."/>
        </authorList>
    </citation>
    <scope>NUCLEOTIDE SEQUENCE [LARGE SCALE GENOMIC DNA]</scope>
</reference>
<dbReference type="PANTHER" id="PTHR44240">
    <property type="entry name" value="DNAJ DOMAIN (PROKARYOTIC HEAT SHOCK PROTEIN)-RELATED"/>
    <property type="match status" value="1"/>
</dbReference>
<evidence type="ECO:0000313" key="4">
    <source>
        <dbReference type="EMBL" id="CAI4006848.1"/>
    </source>
</evidence>
<evidence type="ECO:0000256" key="1">
    <source>
        <dbReference type="SAM" id="MobiDB-lite"/>
    </source>
</evidence>
<protein>
    <recommendedName>
        <fullName evidence="3">J domain-containing protein</fullName>
    </recommendedName>
</protein>
<name>A0A9P1DBL1_9DINO</name>
<accession>A0A9P1DBL1</accession>
<sequence length="243" mass="27758">MRALGRFLALALLPPLLFVAPGRRATGVPGGCRGRSLARHVQRNPYDVLGLSSGCSYDDIRAAFRKLARTYHPDVPDTGDEDRFRSIREALEELGTPAGRARWSGGGAHAHAASRASYSSYTSDFQGYGYGSYGYETRGDPYGQRAQRDDRKRRQETERERREQNEREWRRENRRKKEDAKKYAKKKAQGAEAQDAIMERELKKAAMVVVWMWFLVQSNTNGNFEQKEQVDLSNCDEESSFEH</sequence>
<dbReference type="InterPro" id="IPR052276">
    <property type="entry name" value="Diphthamide-biosynth_chaperone"/>
</dbReference>
<dbReference type="Gene3D" id="1.10.287.110">
    <property type="entry name" value="DnaJ domain"/>
    <property type="match status" value="1"/>
</dbReference>
<evidence type="ECO:0000256" key="2">
    <source>
        <dbReference type="SAM" id="SignalP"/>
    </source>
</evidence>
<feature type="signal peptide" evidence="2">
    <location>
        <begin position="1"/>
        <end position="19"/>
    </location>
</feature>
<evidence type="ECO:0000313" key="6">
    <source>
        <dbReference type="Proteomes" id="UP001152797"/>
    </source>
</evidence>
<dbReference type="Pfam" id="PF00226">
    <property type="entry name" value="DnaJ"/>
    <property type="match status" value="1"/>
</dbReference>
<dbReference type="InterPro" id="IPR036869">
    <property type="entry name" value="J_dom_sf"/>
</dbReference>
<dbReference type="AlphaFoldDB" id="A0A9P1DBL1"/>
<feature type="chain" id="PRO_5043271361" description="J domain-containing protein" evidence="2">
    <location>
        <begin position="20"/>
        <end position="243"/>
    </location>
</feature>
<evidence type="ECO:0000313" key="5">
    <source>
        <dbReference type="EMBL" id="CAL1160223.1"/>
    </source>
</evidence>